<evidence type="ECO:0000313" key="15">
    <source>
        <dbReference type="EMBL" id="SDC22982.1"/>
    </source>
</evidence>
<keyword evidence="6 12" id="KW-0276">Fatty acid metabolism</keyword>
<dbReference type="PANTHER" id="PTHR43091:SF1">
    <property type="entry name" value="BETA-KETOACYL-[ACYL-CARRIER-PROTEIN] SYNTHASE III, CHLOROPLASTIC"/>
    <property type="match status" value="1"/>
</dbReference>
<keyword evidence="10 12" id="KW-0012">Acyltransferase</keyword>
<feature type="active site" evidence="12">
    <location>
        <position position="279"/>
    </location>
</feature>
<evidence type="ECO:0000259" key="13">
    <source>
        <dbReference type="Pfam" id="PF08541"/>
    </source>
</evidence>
<dbReference type="NCBIfam" id="TIGR00747">
    <property type="entry name" value="fabH"/>
    <property type="match status" value="1"/>
</dbReference>
<feature type="domain" description="Beta-ketoacyl-[acyl-carrier-protein] synthase III C-terminal" evidence="13">
    <location>
        <begin position="234"/>
        <end position="322"/>
    </location>
</feature>
<feature type="domain" description="Beta-ketoacyl-[acyl-carrier-protein] synthase III N-terminal" evidence="14">
    <location>
        <begin position="103"/>
        <end position="181"/>
    </location>
</feature>
<dbReference type="InterPro" id="IPR013747">
    <property type="entry name" value="ACP_syn_III_C"/>
</dbReference>
<dbReference type="GO" id="GO:0005737">
    <property type="term" value="C:cytoplasm"/>
    <property type="evidence" value="ECO:0007669"/>
    <property type="project" value="UniProtKB-SubCell"/>
</dbReference>
<evidence type="ECO:0000256" key="7">
    <source>
        <dbReference type="ARBA" id="ARBA00023098"/>
    </source>
</evidence>
<organism evidence="15 16">
    <name type="scientific">Desulfurella multipotens</name>
    <dbReference type="NCBI Taxonomy" id="79269"/>
    <lineage>
        <taxon>Bacteria</taxon>
        <taxon>Pseudomonadati</taxon>
        <taxon>Campylobacterota</taxon>
        <taxon>Desulfurellia</taxon>
        <taxon>Desulfurellales</taxon>
        <taxon>Desulfurellaceae</taxon>
        <taxon>Desulfurella</taxon>
    </lineage>
</organism>
<proteinExistence type="inferred from homology"/>
<keyword evidence="5 12" id="KW-0808">Transferase</keyword>
<feature type="region of interest" description="ACP-binding" evidence="12">
    <location>
        <begin position="250"/>
        <end position="254"/>
    </location>
</feature>
<dbReference type="InterPro" id="IPR004655">
    <property type="entry name" value="FabH"/>
</dbReference>
<evidence type="ECO:0000256" key="2">
    <source>
        <dbReference type="ARBA" id="ARBA00008642"/>
    </source>
</evidence>
<feature type="active site" evidence="12">
    <location>
        <position position="249"/>
    </location>
</feature>
<dbReference type="Gene3D" id="3.40.47.10">
    <property type="match status" value="1"/>
</dbReference>
<dbReference type="InterPro" id="IPR016039">
    <property type="entry name" value="Thiolase-like"/>
</dbReference>
<comment type="catalytic activity">
    <reaction evidence="11">
        <text>malonyl-[ACP] + acetyl-CoA + H(+) = 3-oxobutanoyl-[ACP] + CO2 + CoA</text>
        <dbReference type="Rhea" id="RHEA:12080"/>
        <dbReference type="Rhea" id="RHEA-COMP:9623"/>
        <dbReference type="Rhea" id="RHEA-COMP:9625"/>
        <dbReference type="ChEBI" id="CHEBI:15378"/>
        <dbReference type="ChEBI" id="CHEBI:16526"/>
        <dbReference type="ChEBI" id="CHEBI:57287"/>
        <dbReference type="ChEBI" id="CHEBI:57288"/>
        <dbReference type="ChEBI" id="CHEBI:78449"/>
        <dbReference type="ChEBI" id="CHEBI:78450"/>
        <dbReference type="EC" id="2.3.1.180"/>
    </reaction>
    <physiologicalReaction direction="left-to-right" evidence="11">
        <dbReference type="Rhea" id="RHEA:12081"/>
    </physiologicalReaction>
</comment>
<dbReference type="InterPro" id="IPR013751">
    <property type="entry name" value="ACP_syn_III_N"/>
</dbReference>
<evidence type="ECO:0000256" key="10">
    <source>
        <dbReference type="ARBA" id="ARBA00023315"/>
    </source>
</evidence>
<dbReference type="Proteomes" id="UP000199411">
    <property type="component" value="Unassembled WGS sequence"/>
</dbReference>
<dbReference type="HAMAP" id="MF_01815">
    <property type="entry name" value="FabH"/>
    <property type="match status" value="1"/>
</dbReference>
<dbReference type="RefSeq" id="WP_025392144.1">
    <property type="nucleotide sequence ID" value="NZ_FMYU01000003.1"/>
</dbReference>
<keyword evidence="9 12" id="KW-0511">Multifunctional enzyme</keyword>
<dbReference type="OrthoDB" id="9815506at2"/>
<dbReference type="EC" id="2.3.1.180" evidence="3 12"/>
<reference evidence="16" key="1">
    <citation type="submission" date="2016-10" db="EMBL/GenBank/DDBJ databases">
        <authorList>
            <person name="Varghese N."/>
            <person name="Submissions S."/>
        </authorList>
    </citation>
    <scope>NUCLEOTIDE SEQUENCE [LARGE SCALE GENOMIC DNA]</scope>
    <source>
        <strain evidence="16">DSM 8415</strain>
    </source>
</reference>
<evidence type="ECO:0000256" key="9">
    <source>
        <dbReference type="ARBA" id="ARBA00023268"/>
    </source>
</evidence>
<name>A0A1G6JW53_9BACT</name>
<evidence type="ECO:0000313" key="16">
    <source>
        <dbReference type="Proteomes" id="UP000199411"/>
    </source>
</evidence>
<keyword evidence="7 12" id="KW-0443">Lipid metabolism</keyword>
<dbReference type="NCBIfam" id="NF006829">
    <property type="entry name" value="PRK09352.1"/>
    <property type="match status" value="1"/>
</dbReference>
<dbReference type="Pfam" id="PF08541">
    <property type="entry name" value="ACP_syn_III_C"/>
    <property type="match status" value="1"/>
</dbReference>
<dbReference type="CDD" id="cd00830">
    <property type="entry name" value="KAS_III"/>
    <property type="match status" value="1"/>
</dbReference>
<dbReference type="EMBL" id="FMYU01000003">
    <property type="protein sequence ID" value="SDC22982.1"/>
    <property type="molecule type" value="Genomic_DNA"/>
</dbReference>
<evidence type="ECO:0000259" key="14">
    <source>
        <dbReference type="Pfam" id="PF08545"/>
    </source>
</evidence>
<comment type="domain">
    <text evidence="12">The last Arg residue of the ACP-binding site is essential for the weak association between ACP/AcpP and FabH.</text>
</comment>
<evidence type="ECO:0000256" key="11">
    <source>
        <dbReference type="ARBA" id="ARBA00051096"/>
    </source>
</evidence>
<dbReference type="FunFam" id="3.40.47.10:FF:000004">
    <property type="entry name" value="3-oxoacyl-[acyl-carrier-protein] synthase 3"/>
    <property type="match status" value="1"/>
</dbReference>
<comment type="subcellular location">
    <subcellularLocation>
        <location evidence="12">Cytoplasm</location>
    </subcellularLocation>
</comment>
<gene>
    <name evidence="12" type="primary">fabH</name>
    <name evidence="15" type="ORF">SAMN05660835_00496</name>
</gene>
<comment type="function">
    <text evidence="12">Catalyzes the condensation reaction of fatty acid synthesis by the addition to an acyl acceptor of two carbons from malonyl-ACP. Catalyzes the first condensation reaction which initiates fatty acid synthesis and may therefore play a role in governing the total rate of fatty acid production. Possesses both acetoacetyl-ACP synthase and acetyl transacylase activities. Its substrate specificity determines the biosynthesis of branched-chain and/or straight-chain of fatty acids.</text>
</comment>
<dbReference type="AlphaFoldDB" id="A0A1G6JW53"/>
<keyword evidence="12" id="KW-0963">Cytoplasm</keyword>
<comment type="pathway">
    <text evidence="1 12">Lipid metabolism; fatty acid biosynthesis.</text>
</comment>
<feature type="active site" evidence="12">
    <location>
        <position position="109"/>
    </location>
</feature>
<keyword evidence="4 12" id="KW-0444">Lipid biosynthesis</keyword>
<evidence type="ECO:0000256" key="8">
    <source>
        <dbReference type="ARBA" id="ARBA00023160"/>
    </source>
</evidence>
<keyword evidence="16" id="KW-1185">Reference proteome</keyword>
<evidence type="ECO:0000256" key="6">
    <source>
        <dbReference type="ARBA" id="ARBA00022832"/>
    </source>
</evidence>
<dbReference type="UniPathway" id="UPA00094"/>
<comment type="similarity">
    <text evidence="2 12">Belongs to the thiolase-like superfamily. FabH family.</text>
</comment>
<evidence type="ECO:0000256" key="12">
    <source>
        <dbReference type="HAMAP-Rule" id="MF_01815"/>
    </source>
</evidence>
<dbReference type="GO" id="GO:0033818">
    <property type="term" value="F:beta-ketoacyl-acyl-carrier-protein synthase III activity"/>
    <property type="evidence" value="ECO:0007669"/>
    <property type="project" value="UniProtKB-UniRule"/>
</dbReference>
<evidence type="ECO:0000256" key="1">
    <source>
        <dbReference type="ARBA" id="ARBA00005194"/>
    </source>
</evidence>
<evidence type="ECO:0000256" key="5">
    <source>
        <dbReference type="ARBA" id="ARBA00022679"/>
    </source>
</evidence>
<dbReference type="SUPFAM" id="SSF53901">
    <property type="entry name" value="Thiolase-like"/>
    <property type="match status" value="1"/>
</dbReference>
<evidence type="ECO:0000256" key="4">
    <source>
        <dbReference type="ARBA" id="ARBA00022516"/>
    </source>
</evidence>
<dbReference type="GO" id="GO:0006633">
    <property type="term" value="P:fatty acid biosynthetic process"/>
    <property type="evidence" value="ECO:0007669"/>
    <property type="project" value="UniProtKB-UniRule"/>
</dbReference>
<accession>A0A1G6JW53</accession>
<evidence type="ECO:0000256" key="3">
    <source>
        <dbReference type="ARBA" id="ARBA00012333"/>
    </source>
</evidence>
<comment type="subunit">
    <text evidence="12">Homodimer.</text>
</comment>
<dbReference type="PANTHER" id="PTHR43091">
    <property type="entry name" value="3-OXOACYL-[ACYL-CARRIER-PROTEIN] SYNTHASE"/>
    <property type="match status" value="1"/>
</dbReference>
<dbReference type="Pfam" id="PF08545">
    <property type="entry name" value="ACP_syn_III"/>
    <property type="match status" value="1"/>
</dbReference>
<protein>
    <recommendedName>
        <fullName evidence="3 12">Beta-ketoacyl-[acyl-carrier-protein] synthase III</fullName>
        <shortName evidence="12">Beta-ketoacyl-ACP synthase III</shortName>
        <shortName evidence="12">KAS III</shortName>
        <ecNumber evidence="3 12">2.3.1.180</ecNumber>
    </recommendedName>
    <alternativeName>
        <fullName evidence="12">3-oxoacyl-[acyl-carrier-protein] synthase 3</fullName>
    </alternativeName>
    <alternativeName>
        <fullName evidence="12">3-oxoacyl-[acyl-carrier-protein] synthase III</fullName>
    </alternativeName>
</protein>
<sequence length="322" mass="34951">MRSKIVSIGSYLPDKVLTNFDLEKIVDTSNEWIVQRTGIKERHISDKPTSYLAYMAAKKTIEGVISPEEIDVIIVATVTPDKILPATALFVQSQLKAKNAFCFDINAACSGFLYALSVGDSYIRSGVAKNVLIIGAEVLSKFVDWTDRSTCVIFGDGAAAVLLQPSDDDSGILNIVLHSDGDYTDLMQIPAGGSLSPCSKEAVDNHDIYIKMLGNQTFKMAVQSIAAVSEEAINKCNLSYNDIDLMVSHQANIRIIEGVAKRIHLPMEKVQIALDIHGNTAAASIPLALDLAYNQGKIKKNDKILLNSFGASLTWGACVIVW</sequence>
<keyword evidence="8 12" id="KW-0275">Fatty acid biosynthesis</keyword>
<dbReference type="GO" id="GO:0004315">
    <property type="term" value="F:3-oxoacyl-[acyl-carrier-protein] synthase activity"/>
    <property type="evidence" value="ECO:0007669"/>
    <property type="project" value="InterPro"/>
</dbReference>